<name>A0ABX5GYI7_PHOAN</name>
<dbReference type="RefSeq" id="WP_045152773.1">
    <property type="nucleotide sequence ID" value="NZ_JZSW01000007.1"/>
</dbReference>
<accession>A0ABX5GYI7</accession>
<dbReference type="InterPro" id="IPR009649">
    <property type="entry name" value="TraU"/>
</dbReference>
<protein>
    <submittedName>
        <fullName evidence="2">Conjugal transfer protein TraU</fullName>
    </submittedName>
</protein>
<dbReference type="EMBL" id="PYOU01000032">
    <property type="protein sequence ID" value="PSX01654.1"/>
    <property type="molecule type" value="Genomic_DNA"/>
</dbReference>
<evidence type="ECO:0000313" key="3">
    <source>
        <dbReference type="Proteomes" id="UP000240989"/>
    </source>
</evidence>
<reference evidence="2 3" key="1">
    <citation type="submission" date="2018-01" db="EMBL/GenBank/DDBJ databases">
        <title>Whole genome sequencing of Histamine producing bacteria.</title>
        <authorList>
            <person name="Butler K."/>
        </authorList>
    </citation>
    <scope>NUCLEOTIDE SEQUENCE [LARGE SCALE GENOMIC DNA]</scope>
    <source>
        <strain evidence="2 3">A6-1</strain>
    </source>
</reference>
<evidence type="ECO:0000313" key="2">
    <source>
        <dbReference type="EMBL" id="PSX01654.1"/>
    </source>
</evidence>
<dbReference type="Pfam" id="PF06834">
    <property type="entry name" value="TraU"/>
    <property type="match status" value="1"/>
</dbReference>
<organism evidence="2 3">
    <name type="scientific">Photobacterium angustum</name>
    <dbReference type="NCBI Taxonomy" id="661"/>
    <lineage>
        <taxon>Bacteria</taxon>
        <taxon>Pseudomonadati</taxon>
        <taxon>Pseudomonadota</taxon>
        <taxon>Gammaproteobacteria</taxon>
        <taxon>Vibrionales</taxon>
        <taxon>Vibrionaceae</taxon>
        <taxon>Photobacterium</taxon>
    </lineage>
</organism>
<keyword evidence="1" id="KW-0732">Signal</keyword>
<dbReference type="Proteomes" id="UP000240989">
    <property type="component" value="Unassembled WGS sequence"/>
</dbReference>
<comment type="caution">
    <text evidence="2">The sequence shown here is derived from an EMBL/GenBank/DDBJ whole genome shotgun (WGS) entry which is preliminary data.</text>
</comment>
<evidence type="ECO:0000256" key="1">
    <source>
        <dbReference type="SAM" id="SignalP"/>
    </source>
</evidence>
<gene>
    <name evidence="2" type="ORF">C0W27_21950</name>
</gene>
<feature type="chain" id="PRO_5046292089" evidence="1">
    <location>
        <begin position="28"/>
        <end position="355"/>
    </location>
</feature>
<sequence>MLKKLKHCFVGILMTAGANFYSSGVVAAGPPNVCPDSEYFSGLVNDVCWSCALPISLFGLTDPPDGANTDFLCACEDDLGIPIPGFSVGFFSPDQVLEASMVPWCSPTLGGTQLVSDYTHIGTPTDPKLDGAGGRAADTEGEQLAQWHYNYLSSPIMKMLGILAIPECDKTPGVVDLDIMFMSPVTLEWYSDLMSFILNPDAVAFANPVGQAICIADCAETMATGDASEINWHCSGCDGSLYPLTGNVTGAASNPIQATSLITSRAIAKSHRLGLSAKTMGKEAMCEFDYTPTIPKSQYKLQLAFPIPQASGECCQPLGQNYLFWGLGRQAPGGGKDSTFVYNVFRWSDCCIPML</sequence>
<keyword evidence="3" id="KW-1185">Reference proteome</keyword>
<proteinExistence type="predicted"/>
<feature type="signal peptide" evidence="1">
    <location>
        <begin position="1"/>
        <end position="27"/>
    </location>
</feature>